<dbReference type="Pfam" id="PF03334">
    <property type="entry name" value="PhaG_MnhG_YufB"/>
    <property type="match status" value="1"/>
</dbReference>
<keyword evidence="2" id="KW-0812">Transmembrane</keyword>
<accession>A0A272ERW3</accession>
<dbReference type="Proteomes" id="UP000216107">
    <property type="component" value="Unassembled WGS sequence"/>
</dbReference>
<evidence type="ECO:0000313" key="5">
    <source>
        <dbReference type="Proteomes" id="UP000216107"/>
    </source>
</evidence>
<dbReference type="Proteomes" id="UP000623509">
    <property type="component" value="Unassembled WGS sequence"/>
</dbReference>
<reference evidence="3 6" key="1">
    <citation type="submission" date="2016-08" db="EMBL/GenBank/DDBJ databases">
        <title>Candidatus Dactylopiibacterium carminicum genome sequence.</title>
        <authorList>
            <person name="Ramirez-Puebla S.T."/>
            <person name="Ormeno-Orrillo E."/>
            <person name="Vera-Ponce De Leon A."/>
            <person name="Luis L."/>
            <person name="Sanchez-Flores A."/>
            <person name="Monica R."/>
            <person name="Martinez-Romero E."/>
        </authorList>
    </citation>
    <scope>NUCLEOTIDE SEQUENCE [LARGE SCALE GENOMIC DNA]</scope>
    <source>
        <strain evidence="3">END1</strain>
    </source>
</reference>
<protein>
    <submittedName>
        <fullName evidence="4">Cation:proton antiporter</fullName>
    </submittedName>
</protein>
<keyword evidence="6" id="KW-1185">Reference proteome</keyword>
<keyword evidence="2" id="KW-0472">Membrane</keyword>
<name>A0A272ERW3_9RHOO</name>
<evidence type="ECO:0000313" key="6">
    <source>
        <dbReference type="Proteomes" id="UP000623509"/>
    </source>
</evidence>
<feature type="compositionally biased region" description="Basic and acidic residues" evidence="1">
    <location>
        <begin position="120"/>
        <end position="129"/>
    </location>
</feature>
<dbReference type="GO" id="GO:0015385">
    <property type="term" value="F:sodium:proton antiporter activity"/>
    <property type="evidence" value="ECO:0007669"/>
    <property type="project" value="TreeGrafter"/>
</dbReference>
<dbReference type="PANTHER" id="PTHR34703">
    <property type="entry name" value="ANTIPORTER SUBUNIT MNHG2-RELATED"/>
    <property type="match status" value="1"/>
</dbReference>
<evidence type="ECO:0000313" key="4">
    <source>
        <dbReference type="EMBL" id="PAS92844.1"/>
    </source>
</evidence>
<comment type="caution">
    <text evidence="4">The sequence shown here is derived from an EMBL/GenBank/DDBJ whole genome shotgun (WGS) entry which is preliminary data.</text>
</comment>
<evidence type="ECO:0000256" key="2">
    <source>
        <dbReference type="SAM" id="Phobius"/>
    </source>
</evidence>
<proteinExistence type="predicted"/>
<evidence type="ECO:0000256" key="1">
    <source>
        <dbReference type="SAM" id="MobiDB-lite"/>
    </source>
</evidence>
<evidence type="ECO:0000313" key="3">
    <source>
        <dbReference type="EMBL" id="KAF7598970.1"/>
    </source>
</evidence>
<dbReference type="EMBL" id="MDUX01000032">
    <property type="protein sequence ID" value="KAF7598970.1"/>
    <property type="molecule type" value="Genomic_DNA"/>
</dbReference>
<feature type="transmembrane region" description="Helical" evidence="2">
    <location>
        <begin position="66"/>
        <end position="86"/>
    </location>
</feature>
<sequence>MSTNLFGWLSAFLILAGALFCLVGAIGVVRLPDCFTRMHAACKAGTLGAALTLGGAMAATREETSLEALLALLILLATAPLAAHTVSRAAGRKMLQLPPEAKPDSPGNALQASSLAHHPSKTDSGRTEL</sequence>
<dbReference type="OrthoDB" id="9813804at2"/>
<feature type="transmembrane region" description="Helical" evidence="2">
    <location>
        <begin position="6"/>
        <end position="29"/>
    </location>
</feature>
<organism evidence="4 5">
    <name type="scientific">Candidatus Dactylopiibacterium carminicum</name>
    <dbReference type="NCBI Taxonomy" id="857335"/>
    <lineage>
        <taxon>Bacteria</taxon>
        <taxon>Pseudomonadati</taxon>
        <taxon>Pseudomonadota</taxon>
        <taxon>Betaproteobacteria</taxon>
        <taxon>Rhodocyclales</taxon>
        <taxon>Rhodocyclaceae</taxon>
        <taxon>Candidatus Dactylopiibacterium</taxon>
    </lineage>
</organism>
<keyword evidence="2" id="KW-1133">Transmembrane helix</keyword>
<dbReference type="NCBIfam" id="TIGR01300">
    <property type="entry name" value="CPA3_mnhG_phaG"/>
    <property type="match status" value="1"/>
</dbReference>
<reference evidence="4 5" key="2">
    <citation type="submission" date="2017-07" db="EMBL/GenBank/DDBJ databases">
        <title>Candidatus Dactylopiibacterium carminicum, a nitrogen-fixing symbiont of the cochineal insect Dactylopius coccus and Dactylopius opuntiae (Hemiptera: Coccoidea: Dactylopiidae).</title>
        <authorList>
            <person name="Vera A."/>
        </authorList>
    </citation>
    <scope>NUCLEOTIDE SEQUENCE [LARGE SCALE GENOMIC DNA]</scope>
    <source>
        <strain evidence="4 5">NFDCM</strain>
    </source>
</reference>
<dbReference type="RefSeq" id="WP_095524843.1">
    <property type="nucleotide sequence ID" value="NZ_MDUX01000032.1"/>
</dbReference>
<feature type="region of interest" description="Disordered" evidence="1">
    <location>
        <begin position="97"/>
        <end position="129"/>
    </location>
</feature>
<dbReference type="AlphaFoldDB" id="A0A272ERW3"/>
<dbReference type="EMBL" id="NMRN01000028">
    <property type="protein sequence ID" value="PAS92844.1"/>
    <property type="molecule type" value="Genomic_DNA"/>
</dbReference>
<dbReference type="PANTHER" id="PTHR34703:SF1">
    <property type="entry name" value="ANTIPORTER SUBUNIT MNHG2-RELATED"/>
    <property type="match status" value="1"/>
</dbReference>
<dbReference type="InterPro" id="IPR005133">
    <property type="entry name" value="PhaG_MnhG_YufB"/>
</dbReference>
<gene>
    <name evidence="3" type="ORF">BGI27_10530</name>
    <name evidence="4" type="ORF">CGU29_09865</name>
</gene>